<gene>
    <name evidence="2" type="ORF">H920_16040</name>
</gene>
<keyword evidence="3" id="KW-1185">Reference proteome</keyword>
<dbReference type="AlphaFoldDB" id="A0A091CXI3"/>
<feature type="region of interest" description="Disordered" evidence="1">
    <location>
        <begin position="1"/>
        <end position="22"/>
    </location>
</feature>
<evidence type="ECO:0000313" key="2">
    <source>
        <dbReference type="EMBL" id="KFO22585.1"/>
    </source>
</evidence>
<feature type="compositionally biased region" description="Basic and acidic residues" evidence="1">
    <location>
        <begin position="1"/>
        <end position="11"/>
    </location>
</feature>
<proteinExistence type="predicted"/>
<dbReference type="EMBL" id="KN124001">
    <property type="protein sequence ID" value="KFO22585.1"/>
    <property type="molecule type" value="Genomic_DNA"/>
</dbReference>
<sequence>MARRVPEPMGEHKKKGKPEKRKHCIHMAVGSSWEDPNQLEWDADDFRIFGDLGNEVNNELGMHLQLLPILPQG</sequence>
<reference evidence="2 3" key="1">
    <citation type="submission" date="2013-11" db="EMBL/GenBank/DDBJ databases">
        <title>The Damaraland mole rat (Fukomys damarensis) genome and evolution of African mole rats.</title>
        <authorList>
            <person name="Gladyshev V.N."/>
            <person name="Fang X."/>
        </authorList>
    </citation>
    <scope>NUCLEOTIDE SEQUENCE [LARGE SCALE GENOMIC DNA]</scope>
    <source>
        <tissue evidence="2">Liver</tissue>
    </source>
</reference>
<evidence type="ECO:0000313" key="3">
    <source>
        <dbReference type="Proteomes" id="UP000028990"/>
    </source>
</evidence>
<accession>A0A091CXI3</accession>
<name>A0A091CXI3_FUKDA</name>
<dbReference type="Proteomes" id="UP000028990">
    <property type="component" value="Unassembled WGS sequence"/>
</dbReference>
<evidence type="ECO:0000256" key="1">
    <source>
        <dbReference type="SAM" id="MobiDB-lite"/>
    </source>
</evidence>
<feature type="compositionally biased region" description="Basic residues" evidence="1">
    <location>
        <begin position="12"/>
        <end position="22"/>
    </location>
</feature>
<organism evidence="2 3">
    <name type="scientific">Fukomys damarensis</name>
    <name type="common">Damaraland mole rat</name>
    <name type="synonym">Cryptomys damarensis</name>
    <dbReference type="NCBI Taxonomy" id="885580"/>
    <lineage>
        <taxon>Eukaryota</taxon>
        <taxon>Metazoa</taxon>
        <taxon>Chordata</taxon>
        <taxon>Craniata</taxon>
        <taxon>Vertebrata</taxon>
        <taxon>Euteleostomi</taxon>
        <taxon>Mammalia</taxon>
        <taxon>Eutheria</taxon>
        <taxon>Euarchontoglires</taxon>
        <taxon>Glires</taxon>
        <taxon>Rodentia</taxon>
        <taxon>Hystricomorpha</taxon>
        <taxon>Bathyergidae</taxon>
        <taxon>Fukomys</taxon>
    </lineage>
</organism>
<protein>
    <submittedName>
        <fullName evidence="2">RNA-binding protein 42</fullName>
    </submittedName>
</protein>